<feature type="compositionally biased region" description="Low complexity" evidence="1">
    <location>
        <begin position="236"/>
        <end position="247"/>
    </location>
</feature>
<dbReference type="GeneID" id="17356323"/>
<dbReference type="SUPFAM" id="SSF51206">
    <property type="entry name" value="cAMP-binding domain-like"/>
    <property type="match status" value="1"/>
</dbReference>
<feature type="compositionally biased region" description="Acidic residues" evidence="1">
    <location>
        <begin position="334"/>
        <end position="343"/>
    </location>
</feature>
<feature type="compositionally biased region" description="Low complexity" evidence="1">
    <location>
        <begin position="268"/>
        <end position="282"/>
    </location>
</feature>
<dbReference type="InterPro" id="IPR014710">
    <property type="entry name" value="RmlC-like_jellyroll"/>
</dbReference>
<protein>
    <recommendedName>
        <fullName evidence="2">Cyclic nucleotide-binding domain-containing protein</fullName>
    </recommendedName>
</protein>
<dbReference type="InterPro" id="IPR000595">
    <property type="entry name" value="cNMP-bd_dom"/>
</dbReference>
<keyword evidence="4" id="KW-1185">Reference proteome</keyword>
<feature type="domain" description="Cyclic nucleotide-binding" evidence="2">
    <location>
        <begin position="21"/>
        <end position="132"/>
    </location>
</feature>
<sequence>MCVCVCGGGGWGWVGGGGHMRAQLACVAQPVRLVAGHNLFEEGDPADSFYVLQEGEALAIRGPHRIRRLHGPALAGQAAVFSHYVEECSWRLHTVCAVTNCTLWEFRGAYLAKMLKHSPSFLPPLCDSYLQAGRAAGTYLEDLQRRTQEHGHPVPKRIRRIEQEIRALRAKVIAKLERRRQSESSEAATSAPGTPAASPPGSPRHWPSAGGPAAQRHGGGEGRSPTAAGQALTRPSEASTEVSATSEWVPEEEQLPEAGVTSADAAGAMPASPRRLSRASASGKGPPLFKPSPAIPEEPPGQGQQRQRQQQEEEGAAGGGEATAAAEPESSAGEAEDVPEEEQLMQPAEGPE</sequence>
<proteinExistence type="predicted"/>
<dbReference type="SMART" id="SM00100">
    <property type="entry name" value="cNMP"/>
    <property type="match status" value="1"/>
</dbReference>
<feature type="compositionally biased region" description="Pro residues" evidence="1">
    <location>
        <begin position="288"/>
        <end position="299"/>
    </location>
</feature>
<gene>
    <name evidence="3" type="ORF">CHLNCDRAFT_51485</name>
</gene>
<dbReference type="Gene3D" id="2.60.120.10">
    <property type="entry name" value="Jelly Rolls"/>
    <property type="match status" value="1"/>
</dbReference>
<dbReference type="CDD" id="cd00038">
    <property type="entry name" value="CAP_ED"/>
    <property type="match status" value="1"/>
</dbReference>
<reference evidence="3 4" key="1">
    <citation type="journal article" date="2010" name="Plant Cell">
        <title>The Chlorella variabilis NC64A genome reveals adaptation to photosymbiosis, coevolution with viruses, and cryptic sex.</title>
        <authorList>
            <person name="Blanc G."/>
            <person name="Duncan G."/>
            <person name="Agarkova I."/>
            <person name="Borodovsky M."/>
            <person name="Gurnon J."/>
            <person name="Kuo A."/>
            <person name="Lindquist E."/>
            <person name="Lucas S."/>
            <person name="Pangilinan J."/>
            <person name="Polle J."/>
            <person name="Salamov A."/>
            <person name="Terry A."/>
            <person name="Yamada T."/>
            <person name="Dunigan D.D."/>
            <person name="Grigoriev I.V."/>
            <person name="Claverie J.M."/>
            <person name="Van Etten J.L."/>
        </authorList>
    </citation>
    <scope>NUCLEOTIDE SEQUENCE [LARGE SCALE GENOMIC DNA]</scope>
    <source>
        <strain evidence="3 4">NC64A</strain>
    </source>
</reference>
<dbReference type="InParanoid" id="E1ZBY6"/>
<evidence type="ECO:0000259" key="2">
    <source>
        <dbReference type="PROSITE" id="PS50042"/>
    </source>
</evidence>
<dbReference type="OrthoDB" id="426293at2759"/>
<organism evidence="4">
    <name type="scientific">Chlorella variabilis</name>
    <name type="common">Green alga</name>
    <dbReference type="NCBI Taxonomy" id="554065"/>
    <lineage>
        <taxon>Eukaryota</taxon>
        <taxon>Viridiplantae</taxon>
        <taxon>Chlorophyta</taxon>
        <taxon>core chlorophytes</taxon>
        <taxon>Trebouxiophyceae</taxon>
        <taxon>Chlorellales</taxon>
        <taxon>Chlorellaceae</taxon>
        <taxon>Chlorella clade</taxon>
        <taxon>Chlorella</taxon>
    </lineage>
</organism>
<name>E1ZBY6_CHLVA</name>
<evidence type="ECO:0000313" key="3">
    <source>
        <dbReference type="EMBL" id="EFN56718.1"/>
    </source>
</evidence>
<feature type="compositionally biased region" description="Low complexity" evidence="1">
    <location>
        <begin position="184"/>
        <end position="196"/>
    </location>
</feature>
<dbReference type="KEGG" id="cvr:CHLNCDRAFT_51485"/>
<dbReference type="Pfam" id="PF00027">
    <property type="entry name" value="cNMP_binding"/>
    <property type="match status" value="1"/>
</dbReference>
<feature type="compositionally biased region" description="Low complexity" evidence="1">
    <location>
        <begin position="322"/>
        <end position="333"/>
    </location>
</feature>
<evidence type="ECO:0000313" key="4">
    <source>
        <dbReference type="Proteomes" id="UP000008141"/>
    </source>
</evidence>
<dbReference type="RefSeq" id="XP_005848820.1">
    <property type="nucleotide sequence ID" value="XM_005848758.1"/>
</dbReference>
<dbReference type="AlphaFoldDB" id="E1ZBY6"/>
<evidence type="ECO:0000256" key="1">
    <source>
        <dbReference type="SAM" id="MobiDB-lite"/>
    </source>
</evidence>
<dbReference type="PROSITE" id="PS50042">
    <property type="entry name" value="CNMP_BINDING_3"/>
    <property type="match status" value="1"/>
</dbReference>
<feature type="region of interest" description="Disordered" evidence="1">
    <location>
        <begin position="176"/>
        <end position="352"/>
    </location>
</feature>
<dbReference type="InterPro" id="IPR018490">
    <property type="entry name" value="cNMP-bd_dom_sf"/>
</dbReference>
<accession>E1ZBY6</accession>
<dbReference type="Proteomes" id="UP000008141">
    <property type="component" value="Unassembled WGS sequence"/>
</dbReference>
<dbReference type="EMBL" id="GL433841">
    <property type="protein sequence ID" value="EFN56718.1"/>
    <property type="molecule type" value="Genomic_DNA"/>
</dbReference>